<keyword evidence="7" id="KW-1185">Reference proteome</keyword>
<accession>A0A1C6US26</accession>
<dbReference type="InterPro" id="IPR003819">
    <property type="entry name" value="TauD/TfdA-like"/>
</dbReference>
<evidence type="ECO:0000256" key="4">
    <source>
        <dbReference type="ARBA" id="ARBA00023194"/>
    </source>
</evidence>
<dbReference type="AlphaFoldDB" id="A0A1C6US26"/>
<dbReference type="PANTHER" id="PTHR10696">
    <property type="entry name" value="GAMMA-BUTYROBETAINE HYDROXYLASE-RELATED"/>
    <property type="match status" value="1"/>
</dbReference>
<evidence type="ECO:0000256" key="1">
    <source>
        <dbReference type="ARBA" id="ARBA00001954"/>
    </source>
</evidence>
<evidence type="ECO:0000256" key="3">
    <source>
        <dbReference type="ARBA" id="ARBA00023004"/>
    </source>
</evidence>
<dbReference type="RefSeq" id="WP_091438850.1">
    <property type="nucleotide sequence ID" value="NZ_BMMJ01000005.1"/>
</dbReference>
<organism evidence="6 7">
    <name type="scientific">Micromonospora yangpuensis</name>
    <dbReference type="NCBI Taxonomy" id="683228"/>
    <lineage>
        <taxon>Bacteria</taxon>
        <taxon>Bacillati</taxon>
        <taxon>Actinomycetota</taxon>
        <taxon>Actinomycetes</taxon>
        <taxon>Micromonosporales</taxon>
        <taxon>Micromonosporaceae</taxon>
        <taxon>Micromonospora</taxon>
    </lineage>
</organism>
<name>A0A1C6US26_9ACTN</name>
<dbReference type="OrthoDB" id="3540068at2"/>
<dbReference type="InterPro" id="IPR050411">
    <property type="entry name" value="AlphaKG_dependent_hydroxylases"/>
</dbReference>
<dbReference type="SUPFAM" id="SSF51197">
    <property type="entry name" value="Clavaminate synthase-like"/>
    <property type="match status" value="1"/>
</dbReference>
<reference evidence="6 7" key="1">
    <citation type="submission" date="2016-06" db="EMBL/GenBank/DDBJ databases">
        <authorList>
            <person name="Kjaerup R.B."/>
            <person name="Dalgaard T.S."/>
            <person name="Juul-Madsen H.R."/>
        </authorList>
    </citation>
    <scope>NUCLEOTIDE SEQUENCE [LARGE SCALE GENOMIC DNA]</scope>
    <source>
        <strain evidence="6 7">DSM 45577</strain>
    </source>
</reference>
<sequence length="243" mass="26155">MRLLRADGDTEIERTLAPAVLARDGLVLVKQCAVAELTEFLQSWTRPFKHPHETRAGLTVIRASRGASGSANLAAFSCAALRPHTDRSLHPRPPAIVASVMVQPASVGGHALLVDGATLSASLVDRCGSATVARLRLTDANGRVGPVIATLDSDGLAQFRYRDDEIARPDGPTDAVMALRQLIAQTTRQLTLQVGEGYILHNHRILHGRTAFTGSRQLIRLLGTVDDDHPHAWLNQGFPSAYA</sequence>
<keyword evidence="4" id="KW-0045">Antibiotic biosynthesis</keyword>
<evidence type="ECO:0000313" key="6">
    <source>
        <dbReference type="EMBL" id="SCL56781.1"/>
    </source>
</evidence>
<dbReference type="EMBL" id="FMIA01000002">
    <property type="protein sequence ID" value="SCL56781.1"/>
    <property type="molecule type" value="Genomic_DNA"/>
</dbReference>
<dbReference type="PANTHER" id="PTHR10696:SF56">
    <property type="entry name" value="TAUD_TFDA-LIKE DOMAIN-CONTAINING PROTEIN"/>
    <property type="match status" value="1"/>
</dbReference>
<feature type="domain" description="TauD/TfdA-like" evidence="5">
    <location>
        <begin position="19"/>
        <end position="221"/>
    </location>
</feature>
<protein>
    <submittedName>
        <fullName evidence="6">Taurine catabolism dioxygenase TauD, TfdA family</fullName>
    </submittedName>
</protein>
<proteinExistence type="predicted"/>
<dbReference type="Gene3D" id="3.60.130.10">
    <property type="entry name" value="Clavaminate synthase-like"/>
    <property type="match status" value="1"/>
</dbReference>
<dbReference type="GO" id="GO:0051213">
    <property type="term" value="F:dioxygenase activity"/>
    <property type="evidence" value="ECO:0007669"/>
    <property type="project" value="UniProtKB-KW"/>
</dbReference>
<gene>
    <name evidence="6" type="ORF">GA0070617_3339</name>
</gene>
<dbReference type="Pfam" id="PF02668">
    <property type="entry name" value="TauD"/>
    <property type="match status" value="1"/>
</dbReference>
<dbReference type="InterPro" id="IPR042098">
    <property type="entry name" value="TauD-like_sf"/>
</dbReference>
<comment type="cofactor">
    <cofactor evidence="1">
        <name>Fe(2+)</name>
        <dbReference type="ChEBI" id="CHEBI:29033"/>
    </cofactor>
</comment>
<dbReference type="STRING" id="683228.GA0070617_3339"/>
<evidence type="ECO:0000256" key="2">
    <source>
        <dbReference type="ARBA" id="ARBA00023002"/>
    </source>
</evidence>
<keyword evidence="6" id="KW-0223">Dioxygenase</keyword>
<evidence type="ECO:0000313" key="7">
    <source>
        <dbReference type="Proteomes" id="UP000198937"/>
    </source>
</evidence>
<evidence type="ECO:0000259" key="5">
    <source>
        <dbReference type="Pfam" id="PF02668"/>
    </source>
</evidence>
<keyword evidence="2" id="KW-0560">Oxidoreductase</keyword>
<dbReference type="Proteomes" id="UP000198937">
    <property type="component" value="Unassembled WGS sequence"/>
</dbReference>
<keyword evidence="3" id="KW-0408">Iron</keyword>
<dbReference type="GO" id="GO:0017000">
    <property type="term" value="P:antibiotic biosynthetic process"/>
    <property type="evidence" value="ECO:0007669"/>
    <property type="project" value="UniProtKB-KW"/>
</dbReference>